<dbReference type="InterPro" id="IPR001584">
    <property type="entry name" value="Integrase_cat-core"/>
</dbReference>
<dbReference type="PANTHER" id="PTHR42648:SF27">
    <property type="entry name" value="RNA-DIRECTED DNA POLYMERASE"/>
    <property type="match status" value="1"/>
</dbReference>
<comment type="caution">
    <text evidence="2">The sequence shown here is derived from an EMBL/GenBank/DDBJ whole genome shotgun (WGS) entry which is preliminary data.</text>
</comment>
<protein>
    <recommendedName>
        <fullName evidence="1">Integrase catalytic domain-containing protein</fullName>
    </recommendedName>
</protein>
<dbReference type="EMBL" id="JACGWL010000010">
    <property type="protein sequence ID" value="KAK4394179.1"/>
    <property type="molecule type" value="Genomic_DNA"/>
</dbReference>
<dbReference type="Proteomes" id="UP001289374">
    <property type="component" value="Unassembled WGS sequence"/>
</dbReference>
<evidence type="ECO:0000313" key="2">
    <source>
        <dbReference type="EMBL" id="KAK4394179.1"/>
    </source>
</evidence>
<dbReference type="PROSITE" id="PS50994">
    <property type="entry name" value="INTEGRASE"/>
    <property type="match status" value="1"/>
</dbReference>
<dbReference type="InterPro" id="IPR036397">
    <property type="entry name" value="RNaseH_sf"/>
</dbReference>
<evidence type="ECO:0000313" key="3">
    <source>
        <dbReference type="Proteomes" id="UP001289374"/>
    </source>
</evidence>
<dbReference type="AlphaFoldDB" id="A0AAE1WIX5"/>
<dbReference type="InterPro" id="IPR012337">
    <property type="entry name" value="RNaseH-like_sf"/>
</dbReference>
<name>A0AAE1WIX5_9LAMI</name>
<feature type="domain" description="Integrase catalytic" evidence="1">
    <location>
        <begin position="123"/>
        <end position="294"/>
    </location>
</feature>
<sequence>MNGLEKSIHELINMLVQYEATTHKSAPAVLAREASTSKVKGKKVERWKRKKEKGKSNLIMTAQNKRELDNHENAQLCHASHAWTHGTWIHVGNAVMLEHNSDEGETIKANARPLKICHPMCLLNCNPIDTEDAEYVCGPLNTPARGGFSYFITFIDDHSRYDYVYLMRYKFEGYGRFKEYRLEVENPIGHTIKALWSNRGGEYLNGEFIDYLKENVILSKWTPPGTPQLNSVAKMRNRTLLDIVRSMMSFTELSLSICGYALETAAKLLNMAPSKIVPRRHTRYGMVSLRPTST</sequence>
<dbReference type="GO" id="GO:0003676">
    <property type="term" value="F:nucleic acid binding"/>
    <property type="evidence" value="ECO:0007669"/>
    <property type="project" value="InterPro"/>
</dbReference>
<dbReference type="Gene3D" id="3.30.420.10">
    <property type="entry name" value="Ribonuclease H-like superfamily/Ribonuclease H"/>
    <property type="match status" value="1"/>
</dbReference>
<gene>
    <name evidence="2" type="ORF">Sango_1888700</name>
</gene>
<dbReference type="SUPFAM" id="SSF53098">
    <property type="entry name" value="Ribonuclease H-like"/>
    <property type="match status" value="1"/>
</dbReference>
<dbReference type="PANTHER" id="PTHR42648">
    <property type="entry name" value="TRANSPOSASE, PUTATIVE-RELATED"/>
    <property type="match status" value="1"/>
</dbReference>
<reference evidence="2" key="1">
    <citation type="submission" date="2020-06" db="EMBL/GenBank/DDBJ databases">
        <authorList>
            <person name="Li T."/>
            <person name="Hu X."/>
            <person name="Zhang T."/>
            <person name="Song X."/>
            <person name="Zhang H."/>
            <person name="Dai N."/>
            <person name="Sheng W."/>
            <person name="Hou X."/>
            <person name="Wei L."/>
        </authorList>
    </citation>
    <scope>NUCLEOTIDE SEQUENCE</scope>
    <source>
        <strain evidence="2">K16</strain>
        <tissue evidence="2">Leaf</tissue>
    </source>
</reference>
<dbReference type="InterPro" id="IPR039537">
    <property type="entry name" value="Retrotran_Ty1/copia-like"/>
</dbReference>
<keyword evidence="3" id="KW-1185">Reference proteome</keyword>
<dbReference type="GO" id="GO:0015074">
    <property type="term" value="P:DNA integration"/>
    <property type="evidence" value="ECO:0007669"/>
    <property type="project" value="InterPro"/>
</dbReference>
<reference evidence="2" key="2">
    <citation type="journal article" date="2024" name="Plant">
        <title>Genomic evolution and insights into agronomic trait innovations of Sesamum species.</title>
        <authorList>
            <person name="Miao H."/>
            <person name="Wang L."/>
            <person name="Qu L."/>
            <person name="Liu H."/>
            <person name="Sun Y."/>
            <person name="Le M."/>
            <person name="Wang Q."/>
            <person name="Wei S."/>
            <person name="Zheng Y."/>
            <person name="Lin W."/>
            <person name="Duan Y."/>
            <person name="Cao H."/>
            <person name="Xiong S."/>
            <person name="Wang X."/>
            <person name="Wei L."/>
            <person name="Li C."/>
            <person name="Ma Q."/>
            <person name="Ju M."/>
            <person name="Zhao R."/>
            <person name="Li G."/>
            <person name="Mu C."/>
            <person name="Tian Q."/>
            <person name="Mei H."/>
            <person name="Zhang T."/>
            <person name="Gao T."/>
            <person name="Zhang H."/>
        </authorList>
    </citation>
    <scope>NUCLEOTIDE SEQUENCE</scope>
    <source>
        <strain evidence="2">K16</strain>
    </source>
</reference>
<organism evidence="2 3">
    <name type="scientific">Sesamum angolense</name>
    <dbReference type="NCBI Taxonomy" id="2727404"/>
    <lineage>
        <taxon>Eukaryota</taxon>
        <taxon>Viridiplantae</taxon>
        <taxon>Streptophyta</taxon>
        <taxon>Embryophyta</taxon>
        <taxon>Tracheophyta</taxon>
        <taxon>Spermatophyta</taxon>
        <taxon>Magnoliopsida</taxon>
        <taxon>eudicotyledons</taxon>
        <taxon>Gunneridae</taxon>
        <taxon>Pentapetalae</taxon>
        <taxon>asterids</taxon>
        <taxon>lamiids</taxon>
        <taxon>Lamiales</taxon>
        <taxon>Pedaliaceae</taxon>
        <taxon>Sesamum</taxon>
    </lineage>
</organism>
<proteinExistence type="predicted"/>
<accession>A0AAE1WIX5</accession>
<evidence type="ECO:0000259" key="1">
    <source>
        <dbReference type="PROSITE" id="PS50994"/>
    </source>
</evidence>